<dbReference type="RefSeq" id="WP_015443196.1">
    <property type="nucleotide sequence ID" value="NC_020520.1"/>
</dbReference>
<evidence type="ECO:0000313" key="10">
    <source>
        <dbReference type="EMBL" id="BAN03949.1"/>
    </source>
</evidence>
<keyword evidence="8" id="KW-0407">Ion channel</keyword>
<name>A0A6C7EFK4_ILUCY</name>
<keyword evidence="11" id="KW-1185">Reference proteome</keyword>
<dbReference type="Proteomes" id="UP000011863">
    <property type="component" value="Chromosome"/>
</dbReference>
<dbReference type="EMBL" id="AP012057">
    <property type="protein sequence ID" value="BAN03949.1"/>
    <property type="molecule type" value="Genomic_DNA"/>
</dbReference>
<dbReference type="Pfam" id="PF00027">
    <property type="entry name" value="cNMP_binding"/>
    <property type="match status" value="1"/>
</dbReference>
<organism evidence="10 11">
    <name type="scientific">Ilumatobacter coccineus (strain NBRC 103263 / KCTC 29153 / YM16-304)</name>
    <dbReference type="NCBI Taxonomy" id="1313172"/>
    <lineage>
        <taxon>Bacteria</taxon>
        <taxon>Bacillati</taxon>
        <taxon>Actinomycetota</taxon>
        <taxon>Acidimicrobiia</taxon>
        <taxon>Acidimicrobiales</taxon>
        <taxon>Ilumatobacteraceae</taxon>
        <taxon>Ilumatobacter</taxon>
    </lineage>
</organism>
<dbReference type="SUPFAM" id="SSF51206">
    <property type="entry name" value="cAMP-binding domain-like"/>
    <property type="match status" value="1"/>
</dbReference>
<dbReference type="GO" id="GO:0005221">
    <property type="term" value="F:intracellularly cyclic nucleotide-activated monoatomic cation channel activity"/>
    <property type="evidence" value="ECO:0007669"/>
    <property type="project" value="InterPro"/>
</dbReference>
<dbReference type="GO" id="GO:0016020">
    <property type="term" value="C:membrane"/>
    <property type="evidence" value="ECO:0007669"/>
    <property type="project" value="UniProtKB-SubCell"/>
</dbReference>
<keyword evidence="4" id="KW-1133">Transmembrane helix</keyword>
<evidence type="ECO:0000256" key="1">
    <source>
        <dbReference type="ARBA" id="ARBA00004141"/>
    </source>
</evidence>
<proteinExistence type="predicted"/>
<dbReference type="InterPro" id="IPR014710">
    <property type="entry name" value="RmlC-like_jellyroll"/>
</dbReference>
<reference evidence="10 11" key="1">
    <citation type="journal article" date="2013" name="Int. J. Syst. Evol. Microbiol.">
        <title>Ilumatobacter nonamiense sp. nov. and Ilumatobacter coccineum sp. nov., isolated from seashore sand.</title>
        <authorList>
            <person name="Matsumoto A."/>
            <person name="Kasai H."/>
            <person name="Matsuo Y."/>
            <person name="Shizuri Y."/>
            <person name="Ichikawa N."/>
            <person name="Fujita N."/>
            <person name="Omura S."/>
            <person name="Takahashi Y."/>
        </authorList>
    </citation>
    <scope>NUCLEOTIDE SEQUENCE [LARGE SCALE GENOMIC DNA]</scope>
    <source>
        <strain evidence="11">NBRC 103263 / KCTC 29153 / YM16-304</strain>
    </source>
</reference>
<dbReference type="SMART" id="SM00100">
    <property type="entry name" value="cNMP"/>
    <property type="match status" value="1"/>
</dbReference>
<dbReference type="OrthoDB" id="9798104at2"/>
<protein>
    <submittedName>
        <fullName evidence="10">Putative transcriptional regulator</fullName>
    </submittedName>
</protein>
<evidence type="ECO:0000313" key="11">
    <source>
        <dbReference type="Proteomes" id="UP000011863"/>
    </source>
</evidence>
<evidence type="ECO:0000259" key="9">
    <source>
        <dbReference type="PROSITE" id="PS50042"/>
    </source>
</evidence>
<dbReference type="AlphaFoldDB" id="A0A6C7EFK4"/>
<evidence type="ECO:0000256" key="6">
    <source>
        <dbReference type="ARBA" id="ARBA00023136"/>
    </source>
</evidence>
<keyword evidence="2" id="KW-0813">Transport</keyword>
<accession>A0A6C7EFK4</accession>
<evidence type="ECO:0000256" key="2">
    <source>
        <dbReference type="ARBA" id="ARBA00022448"/>
    </source>
</evidence>
<dbReference type="PROSITE" id="PS50042">
    <property type="entry name" value="CNMP_BINDING_3"/>
    <property type="match status" value="1"/>
</dbReference>
<keyword evidence="7" id="KW-1071">Ligand-gated ion channel</keyword>
<comment type="subcellular location">
    <subcellularLocation>
        <location evidence="1">Membrane</location>
        <topology evidence="1">Multi-pass membrane protein</topology>
    </subcellularLocation>
</comment>
<evidence type="ECO:0000256" key="5">
    <source>
        <dbReference type="ARBA" id="ARBA00023065"/>
    </source>
</evidence>
<sequence length="139" mass="15410">MTTNILDTLAELDLFADLSKKEIKSVRQRMTPMSVTAGTELITEGEIGREAFIITDGEATIWRRGRLVTTVGPGTVLGEMAVLTGITRTATVRAETDLELQMLSRREFFGLLDESPTMTRKLLVSTINRLQELEPGLLQ</sequence>
<dbReference type="PANTHER" id="PTHR45638">
    <property type="entry name" value="CYCLIC NUCLEOTIDE-GATED CATION CHANNEL SUBUNIT A"/>
    <property type="match status" value="1"/>
</dbReference>
<keyword evidence="3" id="KW-0812">Transmembrane</keyword>
<evidence type="ECO:0000256" key="7">
    <source>
        <dbReference type="ARBA" id="ARBA00023286"/>
    </source>
</evidence>
<gene>
    <name evidence="10" type="ORF">YM304_36350</name>
</gene>
<evidence type="ECO:0000256" key="4">
    <source>
        <dbReference type="ARBA" id="ARBA00022989"/>
    </source>
</evidence>
<feature type="domain" description="Cyclic nucleotide-binding" evidence="9">
    <location>
        <begin position="14"/>
        <end position="129"/>
    </location>
</feature>
<dbReference type="KEGG" id="aym:YM304_36350"/>
<keyword evidence="6" id="KW-0472">Membrane</keyword>
<dbReference type="PROSITE" id="PS00889">
    <property type="entry name" value="CNMP_BINDING_2"/>
    <property type="match status" value="1"/>
</dbReference>
<dbReference type="GO" id="GO:0044877">
    <property type="term" value="F:protein-containing complex binding"/>
    <property type="evidence" value="ECO:0007669"/>
    <property type="project" value="TreeGrafter"/>
</dbReference>
<dbReference type="InterPro" id="IPR018490">
    <property type="entry name" value="cNMP-bd_dom_sf"/>
</dbReference>
<dbReference type="Gene3D" id="2.60.120.10">
    <property type="entry name" value="Jelly Rolls"/>
    <property type="match status" value="1"/>
</dbReference>
<evidence type="ECO:0000256" key="3">
    <source>
        <dbReference type="ARBA" id="ARBA00022692"/>
    </source>
</evidence>
<dbReference type="InterPro" id="IPR018488">
    <property type="entry name" value="cNMP-bd_CS"/>
</dbReference>
<dbReference type="InterPro" id="IPR000595">
    <property type="entry name" value="cNMP-bd_dom"/>
</dbReference>
<keyword evidence="5" id="KW-0406">Ion transport</keyword>
<evidence type="ECO:0000256" key="8">
    <source>
        <dbReference type="ARBA" id="ARBA00023303"/>
    </source>
</evidence>
<dbReference type="PANTHER" id="PTHR45638:SF11">
    <property type="entry name" value="CYCLIC NUCLEOTIDE-GATED CATION CHANNEL SUBUNIT A"/>
    <property type="match status" value="1"/>
</dbReference>
<dbReference type="InterPro" id="IPR050866">
    <property type="entry name" value="CNG_cation_channel"/>
</dbReference>
<dbReference type="CDD" id="cd00038">
    <property type="entry name" value="CAP_ED"/>
    <property type="match status" value="1"/>
</dbReference>